<name>A0A0F4LFD7_9LACO</name>
<evidence type="ECO:0000313" key="3">
    <source>
        <dbReference type="Proteomes" id="UP000033531"/>
    </source>
</evidence>
<dbReference type="OrthoDB" id="370976at2"/>
<organism evidence="2 3">
    <name type="scientific">Lactobacillus melliventris</name>
    <dbReference type="NCBI Taxonomy" id="1218507"/>
    <lineage>
        <taxon>Bacteria</taxon>
        <taxon>Bacillati</taxon>
        <taxon>Bacillota</taxon>
        <taxon>Bacilli</taxon>
        <taxon>Lactobacillales</taxon>
        <taxon>Lactobacillaceae</taxon>
        <taxon>Lactobacillus</taxon>
    </lineage>
</organism>
<dbReference type="STRING" id="1218507.JF74_13660"/>
<dbReference type="RefSeq" id="WP_046325316.1">
    <property type="nucleotide sequence ID" value="NZ_JBHTMT010000005.1"/>
</dbReference>
<reference evidence="2 3" key="1">
    <citation type="submission" date="2015-01" db="EMBL/GenBank/DDBJ databases">
        <title>Comparative genomics of the lactic acid bacteria isolated from the honey bee gut.</title>
        <authorList>
            <person name="Ellegaard K.M."/>
            <person name="Tamarit D."/>
            <person name="Javelind E."/>
            <person name="Olofsson T."/>
            <person name="Andersson S.G."/>
            <person name="Vasquez A."/>
        </authorList>
    </citation>
    <scope>NUCLEOTIDE SEQUENCE [LARGE SCALE GENOMIC DNA]</scope>
    <source>
        <strain evidence="2 3">Hma8</strain>
    </source>
</reference>
<dbReference type="AlphaFoldDB" id="A0A0F4LFD7"/>
<dbReference type="PATRIC" id="fig|1218507.3.peg.1549"/>
<dbReference type="InterPro" id="IPR016152">
    <property type="entry name" value="PTrfase/Anion_transptr"/>
</dbReference>
<dbReference type="EMBL" id="JXLI01000011">
    <property type="protein sequence ID" value="KJY56286.1"/>
    <property type="molecule type" value="Genomic_DNA"/>
</dbReference>
<comment type="caution">
    <text evidence="2">The sequence shown here is derived from an EMBL/GenBank/DDBJ whole genome shotgun (WGS) entry which is preliminary data.</text>
</comment>
<accession>A0A0F4LFD7</accession>
<dbReference type="InterPro" id="IPR002178">
    <property type="entry name" value="PTS_EIIA_type-2_dom"/>
</dbReference>
<gene>
    <name evidence="2" type="ORF">JF74_13660</name>
</gene>
<sequence>MKIFVQSNNDIIPDYQKAIKIAGKPLLAEKLISNEFTKACIEREKDFPTGLQVNSDLGIAIPHGNQNFVNTSSVSFVRFSHPVKFGRMDDKSKDVKCSFIFNLALAKGDEHLTMLRTLMKLFQNKDFLQSVKNKKDKELEEYLYQKLN</sequence>
<dbReference type="PROSITE" id="PS51094">
    <property type="entry name" value="PTS_EIIA_TYPE_2"/>
    <property type="match status" value="1"/>
</dbReference>
<protein>
    <submittedName>
        <fullName evidence="2">PTS Gat IIA</fullName>
    </submittedName>
</protein>
<feature type="domain" description="PTS EIIA type-2" evidence="1">
    <location>
        <begin position="1"/>
        <end position="148"/>
    </location>
</feature>
<dbReference type="CDD" id="cd00211">
    <property type="entry name" value="PTS_IIA_fru"/>
    <property type="match status" value="1"/>
</dbReference>
<dbReference type="HOGENOM" id="CLU_072531_6_0_9"/>
<dbReference type="InterPro" id="IPR051541">
    <property type="entry name" value="PTS_SugarTrans_NitroReg"/>
</dbReference>
<dbReference type="SUPFAM" id="SSF55804">
    <property type="entry name" value="Phoshotransferase/anion transport protein"/>
    <property type="match status" value="1"/>
</dbReference>
<evidence type="ECO:0000313" key="2">
    <source>
        <dbReference type="EMBL" id="KJY56286.1"/>
    </source>
</evidence>
<proteinExistence type="predicted"/>
<evidence type="ECO:0000259" key="1">
    <source>
        <dbReference type="PROSITE" id="PS51094"/>
    </source>
</evidence>
<dbReference type="PANTHER" id="PTHR47738">
    <property type="entry name" value="PTS SYSTEM FRUCTOSE-LIKE EIIA COMPONENT-RELATED"/>
    <property type="match status" value="1"/>
</dbReference>
<dbReference type="Gene3D" id="3.40.930.10">
    <property type="entry name" value="Mannitol-specific EII, Chain A"/>
    <property type="match status" value="1"/>
</dbReference>
<dbReference type="Proteomes" id="UP000033531">
    <property type="component" value="Unassembled WGS sequence"/>
</dbReference>
<dbReference type="Pfam" id="PF00359">
    <property type="entry name" value="PTS_EIIA_2"/>
    <property type="match status" value="1"/>
</dbReference>
<dbReference type="PANTHER" id="PTHR47738:SF3">
    <property type="entry name" value="PHOSPHOTRANSFERASE SYSTEM MANNITOL_FRUCTOSE-SPECIFIC IIA DOMAIN CONTAINING PROTEIN"/>
    <property type="match status" value="1"/>
</dbReference>